<organism evidence="2 3">
    <name type="scientific">Dreissena polymorpha</name>
    <name type="common">Zebra mussel</name>
    <name type="synonym">Mytilus polymorpha</name>
    <dbReference type="NCBI Taxonomy" id="45954"/>
    <lineage>
        <taxon>Eukaryota</taxon>
        <taxon>Metazoa</taxon>
        <taxon>Spiralia</taxon>
        <taxon>Lophotrochozoa</taxon>
        <taxon>Mollusca</taxon>
        <taxon>Bivalvia</taxon>
        <taxon>Autobranchia</taxon>
        <taxon>Heteroconchia</taxon>
        <taxon>Euheterodonta</taxon>
        <taxon>Imparidentia</taxon>
        <taxon>Neoheterodontei</taxon>
        <taxon>Myida</taxon>
        <taxon>Dreissenoidea</taxon>
        <taxon>Dreissenidae</taxon>
        <taxon>Dreissena</taxon>
    </lineage>
</organism>
<protein>
    <submittedName>
        <fullName evidence="2">Uncharacterized protein</fullName>
    </submittedName>
</protein>
<name>A0A9D4GJL4_DREPO</name>
<proteinExistence type="predicted"/>
<accession>A0A9D4GJL4</accession>
<evidence type="ECO:0000313" key="2">
    <source>
        <dbReference type="EMBL" id="KAH3816613.1"/>
    </source>
</evidence>
<sequence length="85" mass="9344">MVVSTRTTTSPDVAPYVVLDSNINSGGPRKNHKQASSKMVRVPPSFTNIGLYGRSNQLQLPLSSLVEEFKASKARLVVTLKEFPR</sequence>
<evidence type="ECO:0000256" key="1">
    <source>
        <dbReference type="SAM" id="MobiDB-lite"/>
    </source>
</evidence>
<feature type="region of interest" description="Disordered" evidence="1">
    <location>
        <begin position="20"/>
        <end position="39"/>
    </location>
</feature>
<reference evidence="2" key="2">
    <citation type="submission" date="2020-11" db="EMBL/GenBank/DDBJ databases">
        <authorList>
            <person name="McCartney M.A."/>
            <person name="Auch B."/>
            <person name="Kono T."/>
            <person name="Mallez S."/>
            <person name="Becker A."/>
            <person name="Gohl D.M."/>
            <person name="Silverstein K.A.T."/>
            <person name="Koren S."/>
            <person name="Bechman K.B."/>
            <person name="Herman A."/>
            <person name="Abrahante J.E."/>
            <person name="Garbe J."/>
        </authorList>
    </citation>
    <scope>NUCLEOTIDE SEQUENCE</scope>
    <source>
        <strain evidence="2">Duluth1</strain>
        <tissue evidence="2">Whole animal</tissue>
    </source>
</reference>
<dbReference type="AlphaFoldDB" id="A0A9D4GJL4"/>
<keyword evidence="3" id="KW-1185">Reference proteome</keyword>
<evidence type="ECO:0000313" key="3">
    <source>
        <dbReference type="Proteomes" id="UP000828390"/>
    </source>
</evidence>
<comment type="caution">
    <text evidence="2">The sequence shown here is derived from an EMBL/GenBank/DDBJ whole genome shotgun (WGS) entry which is preliminary data.</text>
</comment>
<dbReference type="EMBL" id="JAIWYP010000005">
    <property type="protein sequence ID" value="KAH3816613.1"/>
    <property type="molecule type" value="Genomic_DNA"/>
</dbReference>
<gene>
    <name evidence="2" type="ORF">DPMN_118131</name>
</gene>
<dbReference type="Proteomes" id="UP000828390">
    <property type="component" value="Unassembled WGS sequence"/>
</dbReference>
<reference evidence="2" key="1">
    <citation type="journal article" date="2019" name="bioRxiv">
        <title>The Genome of the Zebra Mussel, Dreissena polymorpha: A Resource for Invasive Species Research.</title>
        <authorList>
            <person name="McCartney M.A."/>
            <person name="Auch B."/>
            <person name="Kono T."/>
            <person name="Mallez S."/>
            <person name="Zhang Y."/>
            <person name="Obille A."/>
            <person name="Becker A."/>
            <person name="Abrahante J.E."/>
            <person name="Garbe J."/>
            <person name="Badalamenti J.P."/>
            <person name="Herman A."/>
            <person name="Mangelson H."/>
            <person name="Liachko I."/>
            <person name="Sullivan S."/>
            <person name="Sone E.D."/>
            <person name="Koren S."/>
            <person name="Silverstein K.A.T."/>
            <person name="Beckman K.B."/>
            <person name="Gohl D.M."/>
        </authorList>
    </citation>
    <scope>NUCLEOTIDE SEQUENCE</scope>
    <source>
        <strain evidence="2">Duluth1</strain>
        <tissue evidence="2">Whole animal</tissue>
    </source>
</reference>